<keyword evidence="4" id="KW-1185">Reference proteome</keyword>
<name>A0A919W9V3_9ACTN</name>
<feature type="region of interest" description="Disordered" evidence="1">
    <location>
        <begin position="1"/>
        <end position="93"/>
    </location>
</feature>
<dbReference type="RefSeq" id="WP_213011948.1">
    <property type="nucleotide sequence ID" value="NZ_BOQN01000112.1"/>
</dbReference>
<keyword evidence="2" id="KW-0472">Membrane</keyword>
<evidence type="ECO:0000256" key="1">
    <source>
        <dbReference type="SAM" id="MobiDB-lite"/>
    </source>
</evidence>
<dbReference type="AlphaFoldDB" id="A0A919W9V3"/>
<evidence type="ECO:0000313" key="4">
    <source>
        <dbReference type="Proteomes" id="UP000677082"/>
    </source>
</evidence>
<evidence type="ECO:0000256" key="2">
    <source>
        <dbReference type="SAM" id="Phobius"/>
    </source>
</evidence>
<keyword evidence="2" id="KW-0812">Transmembrane</keyword>
<gene>
    <name evidence="3" type="ORF">Ato02nite_080580</name>
</gene>
<protein>
    <submittedName>
        <fullName evidence="3">Uncharacterized protein</fullName>
    </submittedName>
</protein>
<feature type="transmembrane region" description="Helical" evidence="2">
    <location>
        <begin position="147"/>
        <end position="170"/>
    </location>
</feature>
<evidence type="ECO:0000313" key="3">
    <source>
        <dbReference type="EMBL" id="GIM96265.1"/>
    </source>
</evidence>
<dbReference type="EMBL" id="BOQN01000112">
    <property type="protein sequence ID" value="GIM96265.1"/>
    <property type="molecule type" value="Genomic_DNA"/>
</dbReference>
<dbReference type="Proteomes" id="UP000677082">
    <property type="component" value="Unassembled WGS sequence"/>
</dbReference>
<keyword evidence="2" id="KW-1133">Transmembrane helix</keyword>
<comment type="caution">
    <text evidence="3">The sequence shown here is derived from an EMBL/GenBank/DDBJ whole genome shotgun (WGS) entry which is preliminary data.</text>
</comment>
<feature type="compositionally biased region" description="Acidic residues" evidence="1">
    <location>
        <begin position="15"/>
        <end position="26"/>
    </location>
</feature>
<organism evidence="3 4">
    <name type="scientific">Paractinoplanes toevensis</name>
    <dbReference type="NCBI Taxonomy" id="571911"/>
    <lineage>
        <taxon>Bacteria</taxon>
        <taxon>Bacillati</taxon>
        <taxon>Actinomycetota</taxon>
        <taxon>Actinomycetes</taxon>
        <taxon>Micromonosporales</taxon>
        <taxon>Micromonosporaceae</taxon>
        <taxon>Paractinoplanes</taxon>
    </lineage>
</organism>
<accession>A0A919W9V3</accession>
<sequence length="388" mass="40571">MAPNPPGDDPPADVFDYEDYVGDDYGPDSPASEFLGERPGAEEYATGEHPVERYPVAGPLAQNYPARTPYDEELTGEWPAPGEEDTDPVGFEPVEARDYPPPADPFDDSDDLDYLTTHQGFELPGWGAPEEAETAQGARVRRYRRPLLVAGVVLFLAGMAAAILIAPRWVGDDPDRTEAVGRTGVSGDAVSGPVDGRESARFELVDGAGSVRLRTDDLGDDLYRVTTPAGSGVTPKVDDADGAVRLHLPAGVHGGPSEVTIVLNNKVRWTLQMNGGTAQTTVDLTGAVVDGVDLTGGASRIDLTLPVPTSVVPVRMTGGVDQFLVRLAGATPVRVQVQSGAGQVTLAGATHKGIAPGRSFTANGWGNGEAGFDVEAVAGMSALTITES</sequence>
<proteinExistence type="predicted"/>
<reference evidence="3 4" key="1">
    <citation type="submission" date="2021-03" db="EMBL/GenBank/DDBJ databases">
        <title>Whole genome shotgun sequence of Actinoplanes toevensis NBRC 105298.</title>
        <authorList>
            <person name="Komaki H."/>
            <person name="Tamura T."/>
        </authorList>
    </citation>
    <scope>NUCLEOTIDE SEQUENCE [LARGE SCALE GENOMIC DNA]</scope>
    <source>
        <strain evidence="3 4">NBRC 105298</strain>
    </source>
</reference>